<dbReference type="AlphaFoldDB" id="M2ZGT8"/>
<feature type="compositionally biased region" description="Polar residues" evidence="1">
    <location>
        <begin position="111"/>
        <end position="123"/>
    </location>
</feature>
<feature type="region of interest" description="Disordered" evidence="1">
    <location>
        <begin position="235"/>
        <end position="270"/>
    </location>
</feature>
<proteinExistence type="predicted"/>
<name>M2ZGT8_PSEFD</name>
<accession>M2ZGT8</accession>
<gene>
    <name evidence="3" type="ORF">MYCFIDRAFT_212364</name>
</gene>
<feature type="domain" description="F-box" evidence="2">
    <location>
        <begin position="127"/>
        <end position="174"/>
    </location>
</feature>
<dbReference type="SUPFAM" id="SSF81383">
    <property type="entry name" value="F-box domain"/>
    <property type="match status" value="1"/>
</dbReference>
<dbReference type="InterPro" id="IPR036047">
    <property type="entry name" value="F-box-like_dom_sf"/>
</dbReference>
<dbReference type="PROSITE" id="PS50181">
    <property type="entry name" value="FBOX"/>
    <property type="match status" value="1"/>
</dbReference>
<dbReference type="SMART" id="SM00256">
    <property type="entry name" value="FBOX"/>
    <property type="match status" value="1"/>
</dbReference>
<dbReference type="EMBL" id="KB446563">
    <property type="protein sequence ID" value="EME78344.1"/>
    <property type="molecule type" value="Genomic_DNA"/>
</dbReference>
<feature type="compositionally biased region" description="Basic and acidic residues" evidence="1">
    <location>
        <begin position="251"/>
        <end position="261"/>
    </location>
</feature>
<protein>
    <recommendedName>
        <fullName evidence="2">F-box domain-containing protein</fullName>
    </recommendedName>
</protein>
<dbReference type="Proteomes" id="UP000016932">
    <property type="component" value="Unassembled WGS sequence"/>
</dbReference>
<dbReference type="KEGG" id="pfj:MYCFIDRAFT_212364"/>
<dbReference type="GeneID" id="19337691"/>
<evidence type="ECO:0000259" key="2">
    <source>
        <dbReference type="PROSITE" id="PS50181"/>
    </source>
</evidence>
<dbReference type="Gene3D" id="1.20.1280.50">
    <property type="match status" value="1"/>
</dbReference>
<evidence type="ECO:0000313" key="4">
    <source>
        <dbReference type="Proteomes" id="UP000016932"/>
    </source>
</evidence>
<organism evidence="3 4">
    <name type="scientific">Pseudocercospora fijiensis (strain CIRAD86)</name>
    <name type="common">Black leaf streak disease fungus</name>
    <name type="synonym">Mycosphaerella fijiensis</name>
    <dbReference type="NCBI Taxonomy" id="383855"/>
    <lineage>
        <taxon>Eukaryota</taxon>
        <taxon>Fungi</taxon>
        <taxon>Dikarya</taxon>
        <taxon>Ascomycota</taxon>
        <taxon>Pezizomycotina</taxon>
        <taxon>Dothideomycetes</taxon>
        <taxon>Dothideomycetidae</taxon>
        <taxon>Mycosphaerellales</taxon>
        <taxon>Mycosphaerellaceae</taxon>
        <taxon>Pseudocercospora</taxon>
    </lineage>
</organism>
<dbReference type="Pfam" id="PF00646">
    <property type="entry name" value="F-box"/>
    <property type="match status" value="1"/>
</dbReference>
<evidence type="ECO:0000256" key="1">
    <source>
        <dbReference type="SAM" id="MobiDB-lite"/>
    </source>
</evidence>
<keyword evidence="4" id="KW-1185">Reference proteome</keyword>
<dbReference type="RefSeq" id="XP_007930737.1">
    <property type="nucleotide sequence ID" value="XM_007932546.1"/>
</dbReference>
<reference evidence="3 4" key="1">
    <citation type="journal article" date="2012" name="PLoS Pathog.">
        <title>Diverse lifestyles and strategies of plant pathogenesis encoded in the genomes of eighteen Dothideomycetes fungi.</title>
        <authorList>
            <person name="Ohm R.A."/>
            <person name="Feau N."/>
            <person name="Henrissat B."/>
            <person name="Schoch C.L."/>
            <person name="Horwitz B.A."/>
            <person name="Barry K.W."/>
            <person name="Condon B.J."/>
            <person name="Copeland A.C."/>
            <person name="Dhillon B."/>
            <person name="Glaser F."/>
            <person name="Hesse C.N."/>
            <person name="Kosti I."/>
            <person name="LaButti K."/>
            <person name="Lindquist E.A."/>
            <person name="Lucas S."/>
            <person name="Salamov A.A."/>
            <person name="Bradshaw R.E."/>
            <person name="Ciuffetti L."/>
            <person name="Hamelin R.C."/>
            <person name="Kema G.H.J."/>
            <person name="Lawrence C."/>
            <person name="Scott J.A."/>
            <person name="Spatafora J.W."/>
            <person name="Turgeon B.G."/>
            <person name="de Wit P.J.G.M."/>
            <person name="Zhong S."/>
            <person name="Goodwin S.B."/>
            <person name="Grigoriev I.V."/>
        </authorList>
    </citation>
    <scope>NUCLEOTIDE SEQUENCE [LARGE SCALE GENOMIC DNA]</scope>
    <source>
        <strain evidence="3 4">CIRAD86</strain>
    </source>
</reference>
<dbReference type="InterPro" id="IPR001810">
    <property type="entry name" value="F-box_dom"/>
</dbReference>
<feature type="region of interest" description="Disordered" evidence="1">
    <location>
        <begin position="95"/>
        <end position="123"/>
    </location>
</feature>
<evidence type="ECO:0000313" key="3">
    <source>
        <dbReference type="EMBL" id="EME78344.1"/>
    </source>
</evidence>
<dbReference type="VEuPathDB" id="FungiDB:MYCFIDRAFT_212364"/>
<sequence>MTNRILSSPGSSRQDSNPQIHMCALDICPQQNRLYKYFSHYRFRTTGTTTNPPTSIMAPESLLDEFIQLEWVAMHPIDPSTPESVLPRIFKKLGPVKEQQRSPPGELRDPAQQSAKSRQTPKAQNCKDLITALPAELLEQILLNVDMYTVLLSAQSVSRFFRATIQNSKLLRRHLWLEPREECEKPTTIRGCHKHKIYETKAPLPPHGFCQMLNYPSVRINPLLHKFLIEKRPGFENSTTSSSPMRKLKSLTKDRHNRETEGNEPSNKPLHIPIKDLHIVFSTVKQISEMLENADANPIPQIWPDLQLLTPNPFREVEAKIGYTAFEKMECSWNTEEGRLVGCEEEDKWIRRVHYINAGRFEGVVTLRKLIERVKERHRDIYMQI</sequence>
<dbReference type="HOGENOM" id="CLU_717911_0_0_1"/>